<dbReference type="Pfam" id="PF12802">
    <property type="entry name" value="MarR_2"/>
    <property type="match status" value="1"/>
</dbReference>
<name>A0ABT5SED1_9MICO</name>
<reference evidence="3 4" key="1">
    <citation type="submission" date="2023-02" db="EMBL/GenBank/DDBJ databases">
        <title>Study of novel species of the Microbacterium genus.</title>
        <authorList>
            <person name="Arroyo-Herrera I."/>
            <person name="Roman-Ponce B."/>
            <person name="Vasquez-Murrieta M.S."/>
        </authorList>
    </citation>
    <scope>NUCLEOTIDE SEQUENCE [LARGE SCALE GENOMIC DNA]</scope>
    <source>
        <strain evidence="3 4">NE1TT3</strain>
    </source>
</reference>
<dbReference type="PANTHER" id="PTHR33164">
    <property type="entry name" value="TRANSCRIPTIONAL REGULATOR, MARR FAMILY"/>
    <property type="match status" value="1"/>
</dbReference>
<dbReference type="InterPro" id="IPR000835">
    <property type="entry name" value="HTH_MarR-typ"/>
</dbReference>
<protein>
    <submittedName>
        <fullName evidence="3">MarR family winged helix-turn-helix transcriptional regulator</fullName>
    </submittedName>
</protein>
<evidence type="ECO:0000256" key="1">
    <source>
        <dbReference type="SAM" id="MobiDB-lite"/>
    </source>
</evidence>
<dbReference type="PRINTS" id="PR00598">
    <property type="entry name" value="HTHMARR"/>
</dbReference>
<dbReference type="InterPro" id="IPR036388">
    <property type="entry name" value="WH-like_DNA-bd_sf"/>
</dbReference>
<dbReference type="PROSITE" id="PS50995">
    <property type="entry name" value="HTH_MARR_2"/>
    <property type="match status" value="1"/>
</dbReference>
<comment type="caution">
    <text evidence="3">The sequence shown here is derived from an EMBL/GenBank/DDBJ whole genome shotgun (WGS) entry which is preliminary data.</text>
</comment>
<evidence type="ECO:0000313" key="4">
    <source>
        <dbReference type="Proteomes" id="UP001218170"/>
    </source>
</evidence>
<dbReference type="EMBL" id="JAQZCI010000001">
    <property type="protein sequence ID" value="MDD7961181.1"/>
    <property type="molecule type" value="Genomic_DNA"/>
</dbReference>
<gene>
    <name evidence="3" type="ORF">PUW80_02330</name>
</gene>
<proteinExistence type="predicted"/>
<dbReference type="SUPFAM" id="SSF46785">
    <property type="entry name" value="Winged helix' DNA-binding domain"/>
    <property type="match status" value="1"/>
</dbReference>
<evidence type="ECO:0000259" key="2">
    <source>
        <dbReference type="PROSITE" id="PS50995"/>
    </source>
</evidence>
<sequence length="182" mass="19192">MPAPDDAEIDAIADALARLRALRRPGGPGAGRPIDPGHAHAHGHGPGGRGHRRHDGPDAGDGPRGGMGRMAGLARLRMLEALEAASRPLSVGEIGEAIGVDQPRASRLVQQAAELELVQREADPDDARRTRIALTDAGRRFAQGVRTERRAALGGALTVFSDAERAELARLLGKLADAWPRD</sequence>
<dbReference type="RefSeq" id="WP_274263784.1">
    <property type="nucleotide sequence ID" value="NZ_JAQZCI010000001.1"/>
</dbReference>
<keyword evidence="4" id="KW-1185">Reference proteome</keyword>
<feature type="compositionally biased region" description="Basic residues" evidence="1">
    <location>
        <begin position="39"/>
        <end position="54"/>
    </location>
</feature>
<dbReference type="InterPro" id="IPR039422">
    <property type="entry name" value="MarR/SlyA-like"/>
</dbReference>
<organism evidence="3 4">
    <name type="scientific">Microbacterium thalli</name>
    <dbReference type="NCBI Taxonomy" id="3027921"/>
    <lineage>
        <taxon>Bacteria</taxon>
        <taxon>Bacillati</taxon>
        <taxon>Actinomycetota</taxon>
        <taxon>Actinomycetes</taxon>
        <taxon>Micrococcales</taxon>
        <taxon>Microbacteriaceae</taxon>
        <taxon>Microbacterium</taxon>
    </lineage>
</organism>
<evidence type="ECO:0000313" key="3">
    <source>
        <dbReference type="EMBL" id="MDD7961181.1"/>
    </source>
</evidence>
<dbReference type="Gene3D" id="1.10.10.10">
    <property type="entry name" value="Winged helix-like DNA-binding domain superfamily/Winged helix DNA-binding domain"/>
    <property type="match status" value="1"/>
</dbReference>
<dbReference type="PANTHER" id="PTHR33164:SF43">
    <property type="entry name" value="HTH-TYPE TRANSCRIPTIONAL REPRESSOR YETL"/>
    <property type="match status" value="1"/>
</dbReference>
<accession>A0ABT5SED1</accession>
<dbReference type="InterPro" id="IPR036390">
    <property type="entry name" value="WH_DNA-bd_sf"/>
</dbReference>
<feature type="region of interest" description="Disordered" evidence="1">
    <location>
        <begin position="20"/>
        <end position="69"/>
    </location>
</feature>
<dbReference type="Proteomes" id="UP001218170">
    <property type="component" value="Unassembled WGS sequence"/>
</dbReference>
<dbReference type="SMART" id="SM00347">
    <property type="entry name" value="HTH_MARR"/>
    <property type="match status" value="1"/>
</dbReference>
<feature type="domain" description="HTH marR-type" evidence="2">
    <location>
        <begin position="9"/>
        <end position="177"/>
    </location>
</feature>